<comment type="caution">
    <text evidence="2">The sequence shown here is derived from an EMBL/GenBank/DDBJ whole genome shotgun (WGS) entry which is preliminary data.</text>
</comment>
<dbReference type="RefSeq" id="WP_069305368.1">
    <property type="nucleotide sequence ID" value="NZ_MCRJ01000001.1"/>
</dbReference>
<name>A0A1E3HAX8_9HYPH</name>
<keyword evidence="1" id="KW-1133">Transmembrane helix</keyword>
<proteinExistence type="predicted"/>
<keyword evidence="3" id="KW-1185">Reference proteome</keyword>
<dbReference type="EMBL" id="MCRJ01000001">
    <property type="protein sequence ID" value="ODN72601.1"/>
    <property type="molecule type" value="Genomic_DNA"/>
</dbReference>
<evidence type="ECO:0000313" key="2">
    <source>
        <dbReference type="EMBL" id="ODN72601.1"/>
    </source>
</evidence>
<reference evidence="2 3" key="1">
    <citation type="submission" date="2016-07" db="EMBL/GenBank/DDBJ databases">
        <title>Draft Genome Sequence of Methylobrevis pamukkalensis PK2.</title>
        <authorList>
            <person name="Vasilenko O.V."/>
            <person name="Doronina N.V."/>
            <person name="Shmareva M.N."/>
            <person name="Tarlachkov S.V."/>
            <person name="Mustakhimov I."/>
            <person name="Trotsenko Y.A."/>
        </authorList>
    </citation>
    <scope>NUCLEOTIDE SEQUENCE [LARGE SCALE GENOMIC DNA]</scope>
    <source>
        <strain evidence="2 3">PK2</strain>
    </source>
</reference>
<feature type="transmembrane region" description="Helical" evidence="1">
    <location>
        <begin position="43"/>
        <end position="65"/>
    </location>
</feature>
<dbReference type="PATRIC" id="fig|1439726.3.peg.97"/>
<evidence type="ECO:0000256" key="1">
    <source>
        <dbReference type="SAM" id="Phobius"/>
    </source>
</evidence>
<protein>
    <submittedName>
        <fullName evidence="2">Uncharacterized protein</fullName>
    </submittedName>
</protein>
<keyword evidence="1" id="KW-0472">Membrane</keyword>
<dbReference type="Proteomes" id="UP000094622">
    <property type="component" value="Unassembled WGS sequence"/>
</dbReference>
<accession>A0A1E3HAX8</accession>
<dbReference type="AlphaFoldDB" id="A0A1E3HAX8"/>
<gene>
    <name evidence="2" type="ORF">A6302_00093</name>
</gene>
<organism evidence="2 3">
    <name type="scientific">Methylobrevis pamukkalensis</name>
    <dbReference type="NCBI Taxonomy" id="1439726"/>
    <lineage>
        <taxon>Bacteria</taxon>
        <taxon>Pseudomonadati</taxon>
        <taxon>Pseudomonadota</taxon>
        <taxon>Alphaproteobacteria</taxon>
        <taxon>Hyphomicrobiales</taxon>
        <taxon>Pleomorphomonadaceae</taxon>
        <taxon>Methylobrevis</taxon>
    </lineage>
</organism>
<keyword evidence="1" id="KW-0812">Transmembrane</keyword>
<evidence type="ECO:0000313" key="3">
    <source>
        <dbReference type="Proteomes" id="UP000094622"/>
    </source>
</evidence>
<dbReference type="OrthoDB" id="7857180at2"/>
<feature type="transmembrane region" description="Helical" evidence="1">
    <location>
        <begin position="12"/>
        <end position="31"/>
    </location>
</feature>
<sequence length="71" mass="7826">MPDASDPVSAALMLWGLAGLCVAGAFLLYGFDRLDPGAEDAYAVRPLLVAGIVLLWPLVLWRWVVRSREER</sequence>